<dbReference type="SMART" id="SM00382">
    <property type="entry name" value="AAA"/>
    <property type="match status" value="1"/>
</dbReference>
<dbReference type="PROSITE" id="PS50929">
    <property type="entry name" value="ABC_TM1F"/>
    <property type="match status" value="1"/>
</dbReference>
<keyword evidence="13" id="KW-1185">Reference proteome</keyword>
<protein>
    <submittedName>
        <fullName evidence="12">ABC transporter ATP-binding protein/permease</fullName>
    </submittedName>
</protein>
<dbReference type="Pfam" id="PF00005">
    <property type="entry name" value="ABC_tran"/>
    <property type="match status" value="1"/>
</dbReference>
<evidence type="ECO:0000259" key="10">
    <source>
        <dbReference type="PROSITE" id="PS50893"/>
    </source>
</evidence>
<dbReference type="InterPro" id="IPR011527">
    <property type="entry name" value="ABC1_TM_dom"/>
</dbReference>
<dbReference type="GO" id="GO:0005524">
    <property type="term" value="F:ATP binding"/>
    <property type="evidence" value="ECO:0007669"/>
    <property type="project" value="UniProtKB-KW"/>
</dbReference>
<dbReference type="CDD" id="cd18542">
    <property type="entry name" value="ABC_6TM_YknU_like"/>
    <property type="match status" value="1"/>
</dbReference>
<dbReference type="SUPFAM" id="SSF52540">
    <property type="entry name" value="P-loop containing nucleoside triphosphate hydrolases"/>
    <property type="match status" value="1"/>
</dbReference>
<dbReference type="InterPro" id="IPR036640">
    <property type="entry name" value="ABC1_TM_sf"/>
</dbReference>
<gene>
    <name evidence="12" type="ORF">KK488_14860</name>
</gene>
<dbReference type="RefSeq" id="WP_214624483.1">
    <property type="nucleotide sequence ID" value="NZ_JAHGAW010000009.1"/>
</dbReference>
<feature type="domain" description="ABC transmembrane type-1" evidence="11">
    <location>
        <begin position="35"/>
        <end position="325"/>
    </location>
</feature>
<keyword evidence="6 12" id="KW-0067">ATP-binding</keyword>
<dbReference type="InterPro" id="IPR017871">
    <property type="entry name" value="ABC_transporter-like_CS"/>
</dbReference>
<dbReference type="PROSITE" id="PS50893">
    <property type="entry name" value="ABC_TRANSPORTER_2"/>
    <property type="match status" value="1"/>
</dbReference>
<proteinExistence type="predicted"/>
<dbReference type="GO" id="GO:0140359">
    <property type="term" value="F:ABC-type transporter activity"/>
    <property type="evidence" value="ECO:0007669"/>
    <property type="project" value="InterPro"/>
</dbReference>
<comment type="subcellular location">
    <subcellularLocation>
        <location evidence="1">Cell membrane</location>
        <topology evidence="1">Multi-pass membrane protein</topology>
    </subcellularLocation>
</comment>
<keyword evidence="3" id="KW-1003">Cell membrane</keyword>
<evidence type="ECO:0000256" key="5">
    <source>
        <dbReference type="ARBA" id="ARBA00022741"/>
    </source>
</evidence>
<evidence type="ECO:0000256" key="9">
    <source>
        <dbReference type="SAM" id="Phobius"/>
    </source>
</evidence>
<dbReference type="Proteomes" id="UP001138757">
    <property type="component" value="Unassembled WGS sequence"/>
</dbReference>
<sequence length="611" mass="66685">MSQTDLTDPLTVKIAPHILRRLAKLGFEHPWRMGLAAVSILAASFFGLMIPKLLGAGVDQASELLKAGASHAGEARMALLRTGALILGAGLMRGLLTASFGYNSETVSQQVGAKLRRAYFAKLQELSFEFHDRIHSGDLITRGMLDLEGARQFIDQGMLRVLMLTLMITASIVMLLTTDFYMGLLALSFVPYAAWRATTMGANFRRVWLVLQQRMSNLTRTMEENLQGIRVVRAFASHDYELQKFDEMATETLRAQRMRIKTFVTAMTMITLAYYTSLGLVLLIGSRHVQAGTMTVGRLTEFLAYMTVLVGPLRMTGMVMNSWARASSCGARLFEILDLEPRIKDKAGAHPLVISGGASLKFDHVTFGYVPGKPVLHDISFEVKPGQTLGVVGPPGSGKTTIANLIPRFYDVDRGAVSIAGQDVRDVTLESLRRIVGVVQQEAFLFDASVTSNVSYSDPLAEEERVIEAATTAHIHDYVTGLPMGYDSKLGERGVSLSGGQRQRMSIARGVVPGPGVMVFDDSTAAIDAATEQRLRRALQAATRDKATVIIAQRLGSLMHADEIIVLDKGCIVERGTHPQLVKTGGMYARLFELQSRSGAETDENARGDVA</sequence>
<evidence type="ECO:0000313" key="13">
    <source>
        <dbReference type="Proteomes" id="UP001138757"/>
    </source>
</evidence>
<dbReference type="GO" id="GO:0005886">
    <property type="term" value="C:plasma membrane"/>
    <property type="evidence" value="ECO:0007669"/>
    <property type="project" value="UniProtKB-SubCell"/>
</dbReference>
<dbReference type="PROSITE" id="PS00211">
    <property type="entry name" value="ABC_TRANSPORTER_1"/>
    <property type="match status" value="1"/>
</dbReference>
<evidence type="ECO:0000256" key="6">
    <source>
        <dbReference type="ARBA" id="ARBA00022840"/>
    </source>
</evidence>
<dbReference type="InterPro" id="IPR027417">
    <property type="entry name" value="P-loop_NTPase"/>
</dbReference>
<feature type="transmembrane region" description="Helical" evidence="9">
    <location>
        <begin position="31"/>
        <end position="50"/>
    </location>
</feature>
<accession>A0A9X1ISE3</accession>
<dbReference type="Gene3D" id="3.40.50.300">
    <property type="entry name" value="P-loop containing nucleotide triphosphate hydrolases"/>
    <property type="match status" value="1"/>
</dbReference>
<dbReference type="FunFam" id="3.40.50.300:FF:000221">
    <property type="entry name" value="Multidrug ABC transporter ATP-binding protein"/>
    <property type="match status" value="1"/>
</dbReference>
<organism evidence="12 13">
    <name type="scientific">Sphingobium nicotianae</name>
    <dbReference type="NCBI Taxonomy" id="2782607"/>
    <lineage>
        <taxon>Bacteria</taxon>
        <taxon>Pseudomonadati</taxon>
        <taxon>Pseudomonadota</taxon>
        <taxon>Alphaproteobacteria</taxon>
        <taxon>Sphingomonadales</taxon>
        <taxon>Sphingomonadaceae</taxon>
        <taxon>Sphingobium</taxon>
    </lineage>
</organism>
<dbReference type="InterPro" id="IPR003593">
    <property type="entry name" value="AAA+_ATPase"/>
</dbReference>
<evidence type="ECO:0000256" key="3">
    <source>
        <dbReference type="ARBA" id="ARBA00022475"/>
    </source>
</evidence>
<dbReference type="PANTHER" id="PTHR24221:SF654">
    <property type="entry name" value="ATP-BINDING CASSETTE SUB-FAMILY B MEMBER 6"/>
    <property type="match status" value="1"/>
</dbReference>
<evidence type="ECO:0000256" key="2">
    <source>
        <dbReference type="ARBA" id="ARBA00022448"/>
    </source>
</evidence>
<keyword evidence="2" id="KW-0813">Transport</keyword>
<keyword evidence="4 9" id="KW-0812">Transmembrane</keyword>
<keyword evidence="5" id="KW-0547">Nucleotide-binding</keyword>
<name>A0A9X1ISE3_9SPHN</name>
<evidence type="ECO:0000259" key="11">
    <source>
        <dbReference type="PROSITE" id="PS50929"/>
    </source>
</evidence>
<dbReference type="SUPFAM" id="SSF90123">
    <property type="entry name" value="ABC transporter transmembrane region"/>
    <property type="match status" value="1"/>
</dbReference>
<evidence type="ECO:0000256" key="1">
    <source>
        <dbReference type="ARBA" id="ARBA00004651"/>
    </source>
</evidence>
<keyword evidence="8 9" id="KW-0472">Membrane</keyword>
<evidence type="ECO:0000256" key="8">
    <source>
        <dbReference type="ARBA" id="ARBA00023136"/>
    </source>
</evidence>
<dbReference type="InterPro" id="IPR003439">
    <property type="entry name" value="ABC_transporter-like_ATP-bd"/>
</dbReference>
<keyword evidence="7 9" id="KW-1133">Transmembrane helix</keyword>
<dbReference type="Gene3D" id="1.20.1560.10">
    <property type="entry name" value="ABC transporter type 1, transmembrane domain"/>
    <property type="match status" value="1"/>
</dbReference>
<dbReference type="EMBL" id="JAHGAW010000009">
    <property type="protein sequence ID" value="MBT2188234.1"/>
    <property type="molecule type" value="Genomic_DNA"/>
</dbReference>
<comment type="caution">
    <text evidence="12">The sequence shown here is derived from an EMBL/GenBank/DDBJ whole genome shotgun (WGS) entry which is preliminary data.</text>
</comment>
<reference evidence="12" key="1">
    <citation type="submission" date="2021-05" db="EMBL/GenBank/DDBJ databases">
        <title>Genome of Sphingobium sp. strain.</title>
        <authorList>
            <person name="Fan R."/>
        </authorList>
    </citation>
    <scope>NUCLEOTIDE SEQUENCE</scope>
    <source>
        <strain evidence="12">H33</strain>
    </source>
</reference>
<evidence type="ECO:0000313" key="12">
    <source>
        <dbReference type="EMBL" id="MBT2188234.1"/>
    </source>
</evidence>
<dbReference type="PANTHER" id="PTHR24221">
    <property type="entry name" value="ATP-BINDING CASSETTE SUB-FAMILY B"/>
    <property type="match status" value="1"/>
</dbReference>
<feature type="domain" description="ABC transporter" evidence="10">
    <location>
        <begin position="360"/>
        <end position="594"/>
    </location>
</feature>
<evidence type="ECO:0000256" key="4">
    <source>
        <dbReference type="ARBA" id="ARBA00022692"/>
    </source>
</evidence>
<dbReference type="Pfam" id="PF00664">
    <property type="entry name" value="ABC_membrane"/>
    <property type="match status" value="1"/>
</dbReference>
<dbReference type="InterPro" id="IPR039421">
    <property type="entry name" value="Type_1_exporter"/>
</dbReference>
<dbReference type="GO" id="GO:0016887">
    <property type="term" value="F:ATP hydrolysis activity"/>
    <property type="evidence" value="ECO:0007669"/>
    <property type="project" value="InterPro"/>
</dbReference>
<dbReference type="AlphaFoldDB" id="A0A9X1ISE3"/>
<evidence type="ECO:0000256" key="7">
    <source>
        <dbReference type="ARBA" id="ARBA00022989"/>
    </source>
</evidence>
<feature type="transmembrane region" description="Helical" evidence="9">
    <location>
        <begin position="263"/>
        <end position="284"/>
    </location>
</feature>